<dbReference type="AlphaFoldDB" id="A0A5B0G6V9"/>
<protein>
    <submittedName>
        <fullName evidence="2">DUF3500 domain-containing protein</fullName>
    </submittedName>
</protein>
<dbReference type="PANTHER" id="PTHR37489:SF1">
    <property type="entry name" value="DUF3500 DOMAIN-CONTAINING PROTEIN"/>
    <property type="match status" value="1"/>
</dbReference>
<sequence length="422" mass="47125">MNMAGETAHFGLRNWPPAPAIRPFELTPRQQKLVDMARAGLAEPFRGISGTGSVAEGVFPSAATGVSLAPLLEAARAFLASLDTTQRRAACLAIDDEAWRQWSNFHPWLMPRNGICLADLSDGQREAALALLRETMSEAGYRTTRDVMRLNEHALEITGKPEEYSEWYYWISIFGTPSPNEPWGWQIDGHHLNVNCFVLGDQLVTTPILLGSEPVLARFGKYSGLRVFAAEEEQGHALMSALSAEARQQATIGTDLPWEVFAGAYNDNRHIEPGGIRYADLPQEGRERLETLLATYIGYVRPGQAELRWAEAKRHLGDTQFAWIGPFDDTSPFYYRILSPVILVEFDHQPGIVFDNDKPSRDHIHTLVRTPNGKDYGKDLLRQHYLQWHTDDHGGHTHSHTDQSHARSTAEPAGRGAAETPK</sequence>
<reference evidence="2 3" key="1">
    <citation type="submission" date="2019-08" db="EMBL/GenBank/DDBJ databases">
        <title>Paraburkholderia sp. DCY113.</title>
        <authorList>
            <person name="Kang J."/>
        </authorList>
    </citation>
    <scope>NUCLEOTIDE SEQUENCE [LARGE SCALE GENOMIC DNA]</scope>
    <source>
        <strain evidence="2 3">DCY113</strain>
    </source>
</reference>
<accession>A0A5B0G6V9</accession>
<feature type="region of interest" description="Disordered" evidence="1">
    <location>
        <begin position="391"/>
        <end position="422"/>
    </location>
</feature>
<evidence type="ECO:0000313" key="2">
    <source>
        <dbReference type="EMBL" id="KAA0997780.1"/>
    </source>
</evidence>
<evidence type="ECO:0000256" key="1">
    <source>
        <dbReference type="SAM" id="MobiDB-lite"/>
    </source>
</evidence>
<dbReference type="PANTHER" id="PTHR37489">
    <property type="entry name" value="DUF3500 DOMAIN-CONTAINING PROTEIN"/>
    <property type="match status" value="1"/>
</dbReference>
<gene>
    <name evidence="2" type="ORF">FVF58_47700</name>
</gene>
<dbReference type="Proteomes" id="UP000325273">
    <property type="component" value="Unassembled WGS sequence"/>
</dbReference>
<dbReference type="InterPro" id="IPR021889">
    <property type="entry name" value="DUF3500"/>
</dbReference>
<proteinExistence type="predicted"/>
<keyword evidence="3" id="KW-1185">Reference proteome</keyword>
<name>A0A5B0G6V9_9BURK</name>
<feature type="compositionally biased region" description="Basic and acidic residues" evidence="1">
    <location>
        <begin position="391"/>
        <end position="405"/>
    </location>
</feature>
<dbReference type="EMBL" id="VTUZ01000073">
    <property type="protein sequence ID" value="KAA0997780.1"/>
    <property type="molecule type" value="Genomic_DNA"/>
</dbReference>
<evidence type="ECO:0000313" key="3">
    <source>
        <dbReference type="Proteomes" id="UP000325273"/>
    </source>
</evidence>
<comment type="caution">
    <text evidence="2">The sequence shown here is derived from an EMBL/GenBank/DDBJ whole genome shotgun (WGS) entry which is preliminary data.</text>
</comment>
<dbReference type="Pfam" id="PF12006">
    <property type="entry name" value="DUF3500"/>
    <property type="match status" value="1"/>
</dbReference>
<organism evidence="2 3">
    <name type="scientific">Paraburkholderia panacisoli</name>
    <dbReference type="NCBI Taxonomy" id="2603818"/>
    <lineage>
        <taxon>Bacteria</taxon>
        <taxon>Pseudomonadati</taxon>
        <taxon>Pseudomonadota</taxon>
        <taxon>Betaproteobacteria</taxon>
        <taxon>Burkholderiales</taxon>
        <taxon>Burkholderiaceae</taxon>
        <taxon>Paraburkholderia</taxon>
    </lineage>
</organism>